<evidence type="ECO:0000259" key="2">
    <source>
        <dbReference type="PROSITE" id="PS50192"/>
    </source>
</evidence>
<protein>
    <submittedName>
        <fullName evidence="4">Target SNARE coiled-coil region</fullName>
    </submittedName>
</protein>
<evidence type="ECO:0000313" key="5">
    <source>
        <dbReference type="Proteomes" id="UP000016927"/>
    </source>
</evidence>
<dbReference type="OMA" id="TWLYYIG"/>
<evidence type="ECO:0000256" key="1">
    <source>
        <dbReference type="SAM" id="Phobius"/>
    </source>
</evidence>
<dbReference type="InterPro" id="IPR000727">
    <property type="entry name" value="T_SNARE_dom"/>
</dbReference>
<dbReference type="VEuPathDB" id="MicrosporidiaDB:NBO_28g0078"/>
<sequence length="91" mass="10528">MTQEDSEEEAKIFTTRVKTLKHIAIDLSHAINAQNDKLNGLEPGFNQTITNLFKNIKNMKENDPKRFRAWVYFLGGTMCLGFLFFVLFILT</sequence>
<dbReference type="EMBL" id="KB908936">
    <property type="protein sequence ID" value="EOB14439.1"/>
    <property type="molecule type" value="Genomic_DNA"/>
</dbReference>
<dbReference type="AlphaFoldDB" id="R0M916"/>
<organism evidence="4 5">
    <name type="scientific">Nosema bombycis (strain CQ1 / CVCC 102059)</name>
    <name type="common">Microsporidian parasite</name>
    <name type="synonym">Pebrine of silkworm</name>
    <dbReference type="NCBI Taxonomy" id="578461"/>
    <lineage>
        <taxon>Eukaryota</taxon>
        <taxon>Fungi</taxon>
        <taxon>Fungi incertae sedis</taxon>
        <taxon>Microsporidia</taxon>
        <taxon>Nosematidae</taxon>
        <taxon>Nosema</taxon>
    </lineage>
</organism>
<evidence type="ECO:0000313" key="3">
    <source>
        <dbReference type="EMBL" id="EOB14314.1"/>
    </source>
</evidence>
<dbReference type="HOGENOM" id="CLU_186268_0_0_1"/>
<feature type="transmembrane region" description="Helical" evidence="1">
    <location>
        <begin position="69"/>
        <end position="90"/>
    </location>
</feature>
<keyword evidence="1" id="KW-0472">Membrane</keyword>
<dbReference type="PROSITE" id="PS50192">
    <property type="entry name" value="T_SNARE"/>
    <property type="match status" value="1"/>
</dbReference>
<gene>
    <name evidence="4" type="ORF">NBO_28g0078</name>
    <name evidence="3" type="ORF">NBO_30g0008</name>
</gene>
<feature type="domain" description="T-SNARE coiled-coil homology" evidence="2">
    <location>
        <begin position="1"/>
        <end position="62"/>
    </location>
</feature>
<keyword evidence="5" id="KW-1185">Reference proteome</keyword>
<keyword evidence="1" id="KW-1133">Transmembrane helix</keyword>
<name>R0M916_NOSB1</name>
<proteinExistence type="predicted"/>
<reference evidence="4 5" key="1">
    <citation type="journal article" date="2013" name="BMC Genomics">
        <title>Comparative genomics of parasitic silkworm microsporidia reveal an association between genome expansion and host adaptation.</title>
        <authorList>
            <person name="Pan G."/>
            <person name="Xu J."/>
            <person name="Li T."/>
            <person name="Xia Q."/>
            <person name="Liu S.L."/>
            <person name="Zhang G."/>
            <person name="Li S."/>
            <person name="Li C."/>
            <person name="Liu H."/>
            <person name="Yang L."/>
            <person name="Liu T."/>
            <person name="Zhang X."/>
            <person name="Wu Z."/>
            <person name="Fan W."/>
            <person name="Dang X."/>
            <person name="Xiang H."/>
            <person name="Tao M."/>
            <person name="Li Y."/>
            <person name="Hu J."/>
            <person name="Li Z."/>
            <person name="Lin L."/>
            <person name="Luo J."/>
            <person name="Geng L."/>
            <person name="Wang L."/>
            <person name="Long M."/>
            <person name="Wan Y."/>
            <person name="He N."/>
            <person name="Zhang Z."/>
            <person name="Lu C."/>
            <person name="Keeling P.J."/>
            <person name="Wang J."/>
            <person name="Xiang Z."/>
            <person name="Zhou Z."/>
        </authorList>
    </citation>
    <scope>NUCLEOTIDE SEQUENCE [LARGE SCALE GENOMIC DNA]</scope>
    <source>
        <strain evidence="4">CQ1</strain>
        <strain evidence="5">CQ1 / CVCC 102059</strain>
    </source>
</reference>
<dbReference type="OrthoDB" id="261831at2759"/>
<dbReference type="VEuPathDB" id="MicrosporidiaDB:NBO_30g0008"/>
<accession>R0M916</accession>
<evidence type="ECO:0000313" key="4">
    <source>
        <dbReference type="EMBL" id="EOB14439.1"/>
    </source>
</evidence>
<keyword evidence="1" id="KW-0812">Transmembrane</keyword>
<dbReference type="SUPFAM" id="SSF58038">
    <property type="entry name" value="SNARE fusion complex"/>
    <property type="match status" value="1"/>
</dbReference>
<dbReference type="EMBL" id="KB908938">
    <property type="protein sequence ID" value="EOB14314.1"/>
    <property type="molecule type" value="Genomic_DNA"/>
</dbReference>
<dbReference type="Proteomes" id="UP000016927">
    <property type="component" value="Unassembled WGS sequence"/>
</dbReference>